<dbReference type="PANTHER" id="PTHR44196:SF1">
    <property type="entry name" value="DEHYDROGENASE_REDUCTASE SDR FAMILY MEMBER 7B"/>
    <property type="match status" value="1"/>
</dbReference>
<dbReference type="PRINTS" id="PR00081">
    <property type="entry name" value="GDHRDH"/>
</dbReference>
<dbReference type="GO" id="GO:0016020">
    <property type="term" value="C:membrane"/>
    <property type="evidence" value="ECO:0007669"/>
    <property type="project" value="TreeGrafter"/>
</dbReference>
<accession>A0A840A3D9</accession>
<evidence type="ECO:0000256" key="3">
    <source>
        <dbReference type="RuleBase" id="RU000363"/>
    </source>
</evidence>
<evidence type="ECO:0000259" key="4">
    <source>
        <dbReference type="SMART" id="SM00822"/>
    </source>
</evidence>
<dbReference type="EC" id="1.-.-.-" evidence="5"/>
<dbReference type="InterPro" id="IPR002347">
    <property type="entry name" value="SDR_fam"/>
</dbReference>
<dbReference type="PRINTS" id="PR00080">
    <property type="entry name" value="SDRFAMILY"/>
</dbReference>
<proteinExistence type="inferred from homology"/>
<feature type="domain" description="Ketoreductase" evidence="4">
    <location>
        <begin position="6"/>
        <end position="149"/>
    </location>
</feature>
<keyword evidence="6" id="KW-1185">Reference proteome</keyword>
<dbReference type="PROSITE" id="PS00061">
    <property type="entry name" value="ADH_SHORT"/>
    <property type="match status" value="1"/>
</dbReference>
<dbReference type="Pfam" id="PF00106">
    <property type="entry name" value="adh_short"/>
    <property type="match status" value="1"/>
</dbReference>
<dbReference type="SUPFAM" id="SSF51735">
    <property type="entry name" value="NAD(P)-binding Rossmann-fold domains"/>
    <property type="match status" value="1"/>
</dbReference>
<name>A0A840A3D9_9CAUL</name>
<evidence type="ECO:0000313" key="6">
    <source>
        <dbReference type="Proteomes" id="UP000530564"/>
    </source>
</evidence>
<dbReference type="Proteomes" id="UP000530564">
    <property type="component" value="Unassembled WGS sequence"/>
</dbReference>
<comment type="caution">
    <text evidence="5">The sequence shown here is derived from an EMBL/GenBank/DDBJ whole genome shotgun (WGS) entry which is preliminary data.</text>
</comment>
<dbReference type="RefSeq" id="WP_183774744.1">
    <property type="nucleotide sequence ID" value="NZ_JACIDK010000004.1"/>
</dbReference>
<dbReference type="PANTHER" id="PTHR44196">
    <property type="entry name" value="DEHYDROGENASE/REDUCTASE SDR FAMILY MEMBER 7B"/>
    <property type="match status" value="1"/>
</dbReference>
<dbReference type="GO" id="GO:0016491">
    <property type="term" value="F:oxidoreductase activity"/>
    <property type="evidence" value="ECO:0007669"/>
    <property type="project" value="UniProtKB-KW"/>
</dbReference>
<dbReference type="SMART" id="SM00822">
    <property type="entry name" value="PKS_KR"/>
    <property type="match status" value="1"/>
</dbReference>
<evidence type="ECO:0000256" key="1">
    <source>
        <dbReference type="ARBA" id="ARBA00006484"/>
    </source>
</evidence>
<reference evidence="5 6" key="1">
    <citation type="submission" date="2020-08" db="EMBL/GenBank/DDBJ databases">
        <title>Genomic Encyclopedia of Type Strains, Phase IV (KMG-IV): sequencing the most valuable type-strain genomes for metagenomic binning, comparative biology and taxonomic classification.</title>
        <authorList>
            <person name="Goeker M."/>
        </authorList>
    </citation>
    <scope>NUCLEOTIDE SEQUENCE [LARGE SCALE GENOMIC DNA]</scope>
    <source>
        <strain evidence="5 6">DSM 21793</strain>
    </source>
</reference>
<dbReference type="InterPro" id="IPR057326">
    <property type="entry name" value="KR_dom"/>
</dbReference>
<gene>
    <name evidence="5" type="ORF">GGQ61_003202</name>
</gene>
<organism evidence="5 6">
    <name type="scientific">Phenylobacterium haematophilum</name>
    <dbReference type="NCBI Taxonomy" id="98513"/>
    <lineage>
        <taxon>Bacteria</taxon>
        <taxon>Pseudomonadati</taxon>
        <taxon>Pseudomonadota</taxon>
        <taxon>Alphaproteobacteria</taxon>
        <taxon>Caulobacterales</taxon>
        <taxon>Caulobacteraceae</taxon>
        <taxon>Phenylobacterium</taxon>
    </lineage>
</organism>
<sequence>MQLRDRTILVTGGARGIGLALTRRFLAEGAVVIAAGRDGERLARLHAQHPRRVTAWPVDLADPQQTDVFVRELPRRHPELSVVVNNAGAQTLTDFLADDVEALRPALRREISLNLDAVVAISTGLLDHLRRQPSAAIVNVTSGLALAPKTSSPVYCATKAAVRSFTKALRYQCEDGAPNVQVIEAVMALVDTDMTAGRGAGKITPTEAADEVVDAIRAGRREVYVDRAKLLPILMRVAPGLGERIMRRG</sequence>
<dbReference type="AlphaFoldDB" id="A0A840A3D9"/>
<evidence type="ECO:0000256" key="2">
    <source>
        <dbReference type="ARBA" id="ARBA00023002"/>
    </source>
</evidence>
<dbReference type="InterPro" id="IPR020904">
    <property type="entry name" value="Sc_DH/Rdtase_CS"/>
</dbReference>
<comment type="similarity">
    <text evidence="1 3">Belongs to the short-chain dehydrogenases/reductases (SDR) family.</text>
</comment>
<protein>
    <submittedName>
        <fullName evidence="5">Putative oxidoreductase</fullName>
        <ecNumber evidence="5">1.-.-.-</ecNumber>
    </submittedName>
</protein>
<dbReference type="Gene3D" id="3.40.50.720">
    <property type="entry name" value="NAD(P)-binding Rossmann-like Domain"/>
    <property type="match status" value="1"/>
</dbReference>
<dbReference type="InterPro" id="IPR036291">
    <property type="entry name" value="NAD(P)-bd_dom_sf"/>
</dbReference>
<dbReference type="EMBL" id="JACIDK010000004">
    <property type="protein sequence ID" value="MBB3892469.1"/>
    <property type="molecule type" value="Genomic_DNA"/>
</dbReference>
<evidence type="ECO:0000313" key="5">
    <source>
        <dbReference type="EMBL" id="MBB3892469.1"/>
    </source>
</evidence>
<keyword evidence="2 5" id="KW-0560">Oxidoreductase</keyword>